<evidence type="ECO:0000256" key="1">
    <source>
        <dbReference type="ARBA" id="ARBA00004533"/>
    </source>
</evidence>
<comment type="subcellular location">
    <subcellularLocation>
        <location evidence="1 21">Cell inner membrane</location>
    </subcellularLocation>
</comment>
<protein>
    <recommendedName>
        <fullName evidence="21">Cbb3-type cytochrome c oxidase subunit</fullName>
    </recommendedName>
</protein>
<evidence type="ECO:0000256" key="22">
    <source>
        <dbReference type="SAM" id="Phobius"/>
    </source>
</evidence>
<evidence type="ECO:0000256" key="19">
    <source>
        <dbReference type="ARBA" id="ARBA00023136"/>
    </source>
</evidence>
<dbReference type="PRINTS" id="PR00605">
    <property type="entry name" value="CYTCHROMECIC"/>
</dbReference>
<keyword evidence="14 21" id="KW-0249">Electron transport</keyword>
<feature type="domain" description="Cytochrome c" evidence="23">
    <location>
        <begin position="112"/>
        <end position="202"/>
    </location>
</feature>
<dbReference type="InterPro" id="IPR050597">
    <property type="entry name" value="Cytochrome_c_Oxidase_Subunit"/>
</dbReference>
<evidence type="ECO:0000256" key="12">
    <source>
        <dbReference type="ARBA" id="ARBA00022737"/>
    </source>
</evidence>
<comment type="pathway">
    <text evidence="2 21">Energy metabolism; oxidative phosphorylation.</text>
</comment>
<evidence type="ECO:0000256" key="9">
    <source>
        <dbReference type="ARBA" id="ARBA00022660"/>
    </source>
</evidence>
<evidence type="ECO:0000256" key="20">
    <source>
        <dbReference type="ARBA" id="ARBA00025525"/>
    </source>
</evidence>
<keyword evidence="18 21" id="KW-0406">Ion transport</keyword>
<evidence type="ECO:0000256" key="2">
    <source>
        <dbReference type="ARBA" id="ARBA00004673"/>
    </source>
</evidence>
<keyword evidence="6 21" id="KW-1003">Cell membrane</keyword>
<evidence type="ECO:0000256" key="14">
    <source>
        <dbReference type="ARBA" id="ARBA00022982"/>
    </source>
</evidence>
<evidence type="ECO:0000256" key="17">
    <source>
        <dbReference type="ARBA" id="ARBA00023004"/>
    </source>
</evidence>
<evidence type="ECO:0000256" key="5">
    <source>
        <dbReference type="ARBA" id="ARBA00022448"/>
    </source>
</evidence>
<keyword evidence="16 21" id="KW-0560">Oxidoreductase</keyword>
<keyword evidence="8 21" id="KW-0349">Heme</keyword>
<evidence type="ECO:0000256" key="16">
    <source>
        <dbReference type="ARBA" id="ARBA00023002"/>
    </source>
</evidence>
<dbReference type="InterPro" id="IPR036909">
    <property type="entry name" value="Cyt_c-like_dom_sf"/>
</dbReference>
<evidence type="ECO:0000256" key="6">
    <source>
        <dbReference type="ARBA" id="ARBA00022475"/>
    </source>
</evidence>
<keyword evidence="5 21" id="KW-0813">Transport</keyword>
<keyword evidence="19 21" id="KW-0472">Membrane</keyword>
<evidence type="ECO:0000256" key="15">
    <source>
        <dbReference type="ARBA" id="ARBA00022989"/>
    </source>
</evidence>
<dbReference type="InterPro" id="IPR008168">
    <property type="entry name" value="Cyt_C_IC"/>
</dbReference>
<dbReference type="InterPro" id="IPR009056">
    <property type="entry name" value="Cyt_c-like_dom"/>
</dbReference>
<dbReference type="Proteomes" id="UP000825799">
    <property type="component" value="Chromosome"/>
</dbReference>
<keyword evidence="12" id="KW-0677">Repeat</keyword>
<dbReference type="InterPro" id="IPR032858">
    <property type="entry name" value="CcoP_N"/>
</dbReference>
<dbReference type="RefSeq" id="WP_220304499.1">
    <property type="nucleotide sequence ID" value="NZ_CP080590.1"/>
</dbReference>
<comment type="cofactor">
    <cofactor evidence="21">
        <name>heme c</name>
        <dbReference type="ChEBI" id="CHEBI:61717"/>
    </cofactor>
    <text evidence="21">Binds 2 heme C groups per subunit.</text>
</comment>
<dbReference type="PIRSF" id="PIRSF000006">
    <property type="entry name" value="Cbb3-Cox_fixP"/>
    <property type="match status" value="1"/>
</dbReference>
<dbReference type="SUPFAM" id="SSF46626">
    <property type="entry name" value="Cytochrome c"/>
    <property type="match status" value="2"/>
</dbReference>
<evidence type="ECO:0000313" key="25">
    <source>
        <dbReference type="Proteomes" id="UP000825799"/>
    </source>
</evidence>
<feature type="transmembrane region" description="Helical" evidence="22">
    <location>
        <begin position="36"/>
        <end position="58"/>
    </location>
</feature>
<feature type="domain" description="Cytochrome c" evidence="23">
    <location>
        <begin position="208"/>
        <end position="289"/>
    </location>
</feature>
<keyword evidence="15 22" id="KW-1133">Transmembrane helix</keyword>
<dbReference type="Pfam" id="PF00034">
    <property type="entry name" value="Cytochrom_C"/>
    <property type="match status" value="1"/>
</dbReference>
<dbReference type="PANTHER" id="PTHR33751:SF1">
    <property type="entry name" value="CBB3-TYPE CYTOCHROME C OXIDASE SUBUNIT FIXP"/>
    <property type="match status" value="1"/>
</dbReference>
<dbReference type="Pfam" id="PF14715">
    <property type="entry name" value="FixP_N"/>
    <property type="match status" value="1"/>
</dbReference>
<keyword evidence="9 21" id="KW-0679">Respiratory chain</keyword>
<name>A0ABX8WDE3_9HYPH</name>
<keyword evidence="11 21" id="KW-0479">Metal-binding</keyword>
<sequence>MTDRQTEKEVDALTGTETTGHEWDGIKELNTPMPRWWLWTFYGTIVFAVVYTVLFPAWPLISSATGGVLGYSSRADLHQNLADVQTANQAVIERIATLPLQDILADTELTRFASAAGASAFKVNCSQCHGTGAAGASGYPNLNDDSWIWGGTIDDIHYTISHGVRSATDPDTRFNLMPNFGVDGMLDRAQIKDMVAYVAGLSGIEADPASPDAHQTFLDNCAGCHGEDARGMAELGAPDLTDAIWLYEGSVASIEAQLTQARHGMMPAWSEKLDDVTIKELAIYVHGLGGGQ</sequence>
<dbReference type="Pfam" id="PF13442">
    <property type="entry name" value="Cytochrome_CBB3"/>
    <property type="match status" value="1"/>
</dbReference>
<evidence type="ECO:0000256" key="18">
    <source>
        <dbReference type="ARBA" id="ARBA00023065"/>
    </source>
</evidence>
<evidence type="ECO:0000256" key="21">
    <source>
        <dbReference type="PIRNR" id="PIRNR000006"/>
    </source>
</evidence>
<keyword evidence="13 21" id="KW-0375">Hydrogen ion transport</keyword>
<comment type="function">
    <text evidence="20">C-type cytochrome. Part of the cbb3-type cytochrome c oxidase complex. FixP subunit is required for transferring electrons from donor cytochrome c via its heme groups to FixO subunit. From there, electrons are shuttled to the catalytic binuclear center of FixN subunit where oxygen reduction takes place. The complex also functions as a proton pump.</text>
</comment>
<evidence type="ECO:0000256" key="10">
    <source>
        <dbReference type="ARBA" id="ARBA00022692"/>
    </source>
</evidence>
<dbReference type="InterPro" id="IPR004678">
    <property type="entry name" value="Cyt_c_oxidase_cbb3_su3"/>
</dbReference>
<keyword evidence="17 21" id="KW-0408">Iron</keyword>
<dbReference type="PANTHER" id="PTHR33751">
    <property type="entry name" value="CBB3-TYPE CYTOCHROME C OXIDASE SUBUNIT FIXP"/>
    <property type="match status" value="1"/>
</dbReference>
<comment type="similarity">
    <text evidence="3 21">Belongs to the CcoP / FixP family.</text>
</comment>
<dbReference type="InterPro" id="IPR038414">
    <property type="entry name" value="CcoP_N_sf"/>
</dbReference>
<evidence type="ECO:0000256" key="7">
    <source>
        <dbReference type="ARBA" id="ARBA00022519"/>
    </source>
</evidence>
<dbReference type="NCBIfam" id="TIGR00782">
    <property type="entry name" value="ccoP"/>
    <property type="match status" value="1"/>
</dbReference>
<organism evidence="24 25">
    <name type="scientific">Devosia salina</name>
    <dbReference type="NCBI Taxonomy" id="2860336"/>
    <lineage>
        <taxon>Bacteria</taxon>
        <taxon>Pseudomonadati</taxon>
        <taxon>Pseudomonadota</taxon>
        <taxon>Alphaproteobacteria</taxon>
        <taxon>Hyphomicrobiales</taxon>
        <taxon>Devosiaceae</taxon>
        <taxon>Devosia</taxon>
    </lineage>
</organism>
<keyword evidence="10 22" id="KW-0812">Transmembrane</keyword>
<proteinExistence type="inferred from homology"/>
<reference evidence="24 25" key="1">
    <citation type="submission" date="2021-08" db="EMBL/GenBank/DDBJ databases">
        <title>Devosia salina sp. nov., isolated from the South China Sea sediment.</title>
        <authorList>
            <person name="Zhou Z."/>
        </authorList>
    </citation>
    <scope>NUCLEOTIDE SEQUENCE [LARGE SCALE GENOMIC DNA]</scope>
    <source>
        <strain evidence="24 25">SCS-3</strain>
    </source>
</reference>
<evidence type="ECO:0000256" key="8">
    <source>
        <dbReference type="ARBA" id="ARBA00022617"/>
    </source>
</evidence>
<gene>
    <name evidence="24" type="primary">ccoP</name>
    <name evidence="24" type="ORF">K1X15_15455</name>
</gene>
<keyword evidence="7 21" id="KW-0997">Cell inner membrane</keyword>
<evidence type="ECO:0000313" key="24">
    <source>
        <dbReference type="EMBL" id="QYO76006.1"/>
    </source>
</evidence>
<evidence type="ECO:0000256" key="13">
    <source>
        <dbReference type="ARBA" id="ARBA00022781"/>
    </source>
</evidence>
<dbReference type="Gene3D" id="6.10.280.130">
    <property type="match status" value="1"/>
</dbReference>
<accession>A0ABX8WDE3</accession>
<evidence type="ECO:0000256" key="4">
    <source>
        <dbReference type="ARBA" id="ARBA00011203"/>
    </source>
</evidence>
<dbReference type="PROSITE" id="PS51007">
    <property type="entry name" value="CYTC"/>
    <property type="match status" value="2"/>
</dbReference>
<evidence type="ECO:0000259" key="23">
    <source>
        <dbReference type="PROSITE" id="PS51007"/>
    </source>
</evidence>
<keyword evidence="25" id="KW-1185">Reference proteome</keyword>
<dbReference type="Gene3D" id="1.10.760.10">
    <property type="entry name" value="Cytochrome c-like domain"/>
    <property type="match status" value="2"/>
</dbReference>
<dbReference type="EMBL" id="CP080590">
    <property type="protein sequence ID" value="QYO76006.1"/>
    <property type="molecule type" value="Genomic_DNA"/>
</dbReference>
<comment type="subunit">
    <text evidence="4">Component of the cbb3-type cytochrome c oxidase at least composed of FixN, FixO, FixQ and FixP.</text>
</comment>
<evidence type="ECO:0000256" key="11">
    <source>
        <dbReference type="ARBA" id="ARBA00022723"/>
    </source>
</evidence>
<evidence type="ECO:0000256" key="3">
    <source>
        <dbReference type="ARBA" id="ARBA00006113"/>
    </source>
</evidence>